<feature type="domain" description="Response regulatory" evidence="13">
    <location>
        <begin position="32"/>
        <end position="145"/>
    </location>
</feature>
<evidence type="ECO:0000256" key="1">
    <source>
        <dbReference type="ARBA" id="ARBA00004496"/>
    </source>
</evidence>
<comment type="function">
    <text evidence="9">Member of the two-component regulatory system CiaH/CiaR. Involved in early steps of competence regulation and in penicillin susceptibility.</text>
</comment>
<dbReference type="FunFam" id="3.40.50.2300:FF:000143">
    <property type="entry name" value="DNA-binding response regulator CiaR"/>
    <property type="match status" value="1"/>
</dbReference>
<keyword evidence="8" id="KW-0178">Competence</keyword>
<reference evidence="15 16" key="1">
    <citation type="submission" date="2016-01" db="EMBL/GenBank/DDBJ databases">
        <authorList>
            <person name="Oliw E.H."/>
        </authorList>
    </citation>
    <scope>NUCLEOTIDE SEQUENCE [LARGE SCALE GENOMIC DNA]</scope>
    <source>
        <strain evidence="15 16">CMW7705B</strain>
    </source>
</reference>
<dbReference type="InterPro" id="IPR036388">
    <property type="entry name" value="WH-like_DNA-bd_sf"/>
</dbReference>
<dbReference type="Pfam" id="PF00486">
    <property type="entry name" value="Trans_reg_C"/>
    <property type="match status" value="1"/>
</dbReference>
<evidence type="ECO:0000259" key="13">
    <source>
        <dbReference type="PROSITE" id="PS50110"/>
    </source>
</evidence>
<feature type="modified residue" description="4-aspartylphosphate" evidence="11">
    <location>
        <position position="80"/>
    </location>
</feature>
<dbReference type="Pfam" id="PF00072">
    <property type="entry name" value="Response_reg"/>
    <property type="match status" value="1"/>
</dbReference>
<dbReference type="GO" id="GO:0005829">
    <property type="term" value="C:cytosol"/>
    <property type="evidence" value="ECO:0007669"/>
    <property type="project" value="TreeGrafter"/>
</dbReference>
<keyword evidence="7" id="KW-0804">Transcription</keyword>
<dbReference type="SUPFAM" id="SSF52172">
    <property type="entry name" value="CheY-like"/>
    <property type="match status" value="1"/>
</dbReference>
<protein>
    <recommendedName>
        <fullName evidence="10">Transcriptional regulatory protein CiaR</fullName>
    </recommendedName>
</protein>
<dbReference type="InterPro" id="IPR001789">
    <property type="entry name" value="Sig_transdc_resp-reg_receiver"/>
</dbReference>
<evidence type="ECO:0000313" key="16">
    <source>
        <dbReference type="Proteomes" id="UP000070065"/>
    </source>
</evidence>
<dbReference type="GO" id="GO:0032993">
    <property type="term" value="C:protein-DNA complex"/>
    <property type="evidence" value="ECO:0007669"/>
    <property type="project" value="TreeGrafter"/>
</dbReference>
<dbReference type="AlphaFoldDB" id="A0A133RZH3"/>
<dbReference type="GO" id="GO:0000156">
    <property type="term" value="F:phosphorelay response regulator activity"/>
    <property type="evidence" value="ECO:0007669"/>
    <property type="project" value="TreeGrafter"/>
</dbReference>
<dbReference type="Gene3D" id="1.10.10.10">
    <property type="entry name" value="Winged helix-like DNA-binding domain superfamily/Winged helix DNA-binding domain"/>
    <property type="match status" value="1"/>
</dbReference>
<evidence type="ECO:0000256" key="3">
    <source>
        <dbReference type="ARBA" id="ARBA00022553"/>
    </source>
</evidence>
<dbReference type="SMART" id="SM00862">
    <property type="entry name" value="Trans_reg_C"/>
    <property type="match status" value="1"/>
</dbReference>
<keyword evidence="2" id="KW-0963">Cytoplasm</keyword>
<keyword evidence="3 11" id="KW-0597">Phosphoprotein</keyword>
<dbReference type="PANTHER" id="PTHR48111">
    <property type="entry name" value="REGULATOR OF RPOS"/>
    <property type="match status" value="1"/>
</dbReference>
<dbReference type="InterPro" id="IPR011006">
    <property type="entry name" value="CheY-like_superfamily"/>
</dbReference>
<dbReference type="PROSITE" id="PS50110">
    <property type="entry name" value="RESPONSE_REGULATORY"/>
    <property type="match status" value="1"/>
</dbReference>
<dbReference type="GO" id="GO:0000976">
    <property type="term" value="F:transcription cis-regulatory region binding"/>
    <property type="evidence" value="ECO:0007669"/>
    <property type="project" value="TreeGrafter"/>
</dbReference>
<comment type="subcellular location">
    <subcellularLocation>
        <location evidence="1">Cytoplasm</location>
    </subcellularLocation>
</comment>
<evidence type="ECO:0000256" key="7">
    <source>
        <dbReference type="ARBA" id="ARBA00023163"/>
    </source>
</evidence>
<organism evidence="15 16">
    <name type="scientific">Streptococcus mitis</name>
    <dbReference type="NCBI Taxonomy" id="28037"/>
    <lineage>
        <taxon>Bacteria</taxon>
        <taxon>Bacillati</taxon>
        <taxon>Bacillota</taxon>
        <taxon>Bacilli</taxon>
        <taxon>Lactobacillales</taxon>
        <taxon>Streptococcaceae</taxon>
        <taxon>Streptococcus</taxon>
        <taxon>Streptococcus mitis group</taxon>
    </lineage>
</organism>
<dbReference type="InterPro" id="IPR039420">
    <property type="entry name" value="WalR-like"/>
</dbReference>
<evidence type="ECO:0000256" key="2">
    <source>
        <dbReference type="ARBA" id="ARBA00022490"/>
    </source>
</evidence>
<dbReference type="PATRIC" id="fig|28037.231.peg.910"/>
<dbReference type="GO" id="GO:0006355">
    <property type="term" value="P:regulation of DNA-templated transcription"/>
    <property type="evidence" value="ECO:0007669"/>
    <property type="project" value="InterPro"/>
</dbReference>
<dbReference type="PANTHER" id="PTHR48111:SF22">
    <property type="entry name" value="REGULATOR OF RPOS"/>
    <property type="match status" value="1"/>
</dbReference>
<evidence type="ECO:0000256" key="8">
    <source>
        <dbReference type="ARBA" id="ARBA00023287"/>
    </source>
</evidence>
<dbReference type="PROSITE" id="PS51755">
    <property type="entry name" value="OMPR_PHOB"/>
    <property type="match status" value="1"/>
</dbReference>
<evidence type="ECO:0000256" key="11">
    <source>
        <dbReference type="PROSITE-ProRule" id="PRU00169"/>
    </source>
</evidence>
<name>A0A133RZH3_STRMT</name>
<dbReference type="EMBL" id="LRQR01000053">
    <property type="protein sequence ID" value="KXA61010.1"/>
    <property type="molecule type" value="Genomic_DNA"/>
</dbReference>
<evidence type="ECO:0000256" key="5">
    <source>
        <dbReference type="ARBA" id="ARBA00023015"/>
    </source>
</evidence>
<dbReference type="Gene3D" id="3.40.50.2300">
    <property type="match status" value="1"/>
</dbReference>
<dbReference type="InterPro" id="IPR001867">
    <property type="entry name" value="OmpR/PhoB-type_DNA-bd"/>
</dbReference>
<dbReference type="Proteomes" id="UP000070065">
    <property type="component" value="Unassembled WGS sequence"/>
</dbReference>
<evidence type="ECO:0000256" key="12">
    <source>
        <dbReference type="PROSITE-ProRule" id="PRU01091"/>
    </source>
</evidence>
<evidence type="ECO:0000313" key="15">
    <source>
        <dbReference type="EMBL" id="KXA61010.1"/>
    </source>
</evidence>
<keyword evidence="4" id="KW-0902">Two-component regulatory system</keyword>
<evidence type="ECO:0000259" key="14">
    <source>
        <dbReference type="PROSITE" id="PS51755"/>
    </source>
</evidence>
<evidence type="ECO:0000256" key="9">
    <source>
        <dbReference type="ARBA" id="ARBA00054966"/>
    </source>
</evidence>
<dbReference type="SMART" id="SM00448">
    <property type="entry name" value="REC"/>
    <property type="match status" value="1"/>
</dbReference>
<dbReference type="CDD" id="cd00383">
    <property type="entry name" value="trans_reg_C"/>
    <property type="match status" value="1"/>
</dbReference>
<feature type="domain" description="OmpR/PhoB-type" evidence="14">
    <location>
        <begin position="153"/>
        <end position="251"/>
    </location>
</feature>
<keyword evidence="6 12" id="KW-0238">DNA-binding</keyword>
<accession>A0A133RZH3</accession>
<keyword evidence="5" id="KW-0805">Transcription regulation</keyword>
<comment type="caution">
    <text evidence="15">The sequence shown here is derived from an EMBL/GenBank/DDBJ whole genome shotgun (WGS) entry which is preliminary data.</text>
</comment>
<gene>
    <name evidence="15" type="ORF">HMPREF3228_00917</name>
</gene>
<evidence type="ECO:0000256" key="6">
    <source>
        <dbReference type="ARBA" id="ARBA00023125"/>
    </source>
</evidence>
<evidence type="ECO:0000256" key="10">
    <source>
        <dbReference type="ARBA" id="ARBA00073023"/>
    </source>
</evidence>
<feature type="DNA-binding region" description="OmpR/PhoB-type" evidence="12">
    <location>
        <begin position="153"/>
        <end position="251"/>
    </location>
</feature>
<sequence>MIFIEYKLQRVEFFLRQIWYNGFNKEEFLMIKILLVEDDLGLSNSVFDFLDDFADVMQVFDGEEGLYEAESGVYDLILLDLMLPEKNGFQVLKELREKGITTPVLIMTAKESLDDKGHGFELGADDYLTKPFYLEELKMRIQALLKRSGKFNENTLTYGNIVVNLSTNTVKVEDTPVELLGKEFDLLVYFLQNQNVILPKTQIFDRLWGFDSDTTISVVEVYVSKIRKKLKGTTFAENLQTLRSVGYILKDVQ</sequence>
<proteinExistence type="predicted"/>
<dbReference type="GO" id="GO:0030420">
    <property type="term" value="P:establishment of competence for transformation"/>
    <property type="evidence" value="ECO:0007669"/>
    <property type="project" value="UniProtKB-KW"/>
</dbReference>
<dbReference type="FunFam" id="1.10.10.10:FF:000535">
    <property type="entry name" value="DNA-binding response regulator CiaR"/>
    <property type="match status" value="1"/>
</dbReference>
<evidence type="ECO:0000256" key="4">
    <source>
        <dbReference type="ARBA" id="ARBA00023012"/>
    </source>
</evidence>